<dbReference type="GO" id="GO:0055085">
    <property type="term" value="P:transmembrane transport"/>
    <property type="evidence" value="ECO:0007669"/>
    <property type="project" value="InterPro"/>
</dbReference>
<evidence type="ECO:0000313" key="9">
    <source>
        <dbReference type="EMBL" id="PYI53342.1"/>
    </source>
</evidence>
<proteinExistence type="inferred from homology"/>
<name>A0A2V5K3W4_9BACL</name>
<keyword evidence="6 7" id="KW-0472">Membrane</keyword>
<comment type="caution">
    <text evidence="9">The sequence shown here is derived from an EMBL/GenBank/DDBJ whole genome shotgun (WGS) entry which is preliminary data.</text>
</comment>
<feature type="transmembrane region" description="Helical" evidence="7">
    <location>
        <begin position="137"/>
        <end position="156"/>
    </location>
</feature>
<evidence type="ECO:0000256" key="2">
    <source>
        <dbReference type="ARBA" id="ARBA00022448"/>
    </source>
</evidence>
<feature type="transmembrane region" description="Helical" evidence="7">
    <location>
        <begin position="192"/>
        <end position="210"/>
    </location>
</feature>
<comment type="similarity">
    <text evidence="7">Belongs to the binding-protein-dependent transport system permease family.</text>
</comment>
<keyword evidence="4 7" id="KW-0812">Transmembrane</keyword>
<dbReference type="Gene3D" id="1.10.3720.10">
    <property type="entry name" value="MetI-like"/>
    <property type="match status" value="1"/>
</dbReference>
<dbReference type="SUPFAM" id="SSF161098">
    <property type="entry name" value="MetI-like"/>
    <property type="match status" value="1"/>
</dbReference>
<evidence type="ECO:0000256" key="4">
    <source>
        <dbReference type="ARBA" id="ARBA00022692"/>
    </source>
</evidence>
<evidence type="ECO:0000256" key="6">
    <source>
        <dbReference type="ARBA" id="ARBA00023136"/>
    </source>
</evidence>
<comment type="subcellular location">
    <subcellularLocation>
        <location evidence="1 7">Cell membrane</location>
        <topology evidence="1 7">Multi-pass membrane protein</topology>
    </subcellularLocation>
</comment>
<dbReference type="InterPro" id="IPR050809">
    <property type="entry name" value="UgpAE/MalFG_permease"/>
</dbReference>
<dbReference type="CDD" id="cd06261">
    <property type="entry name" value="TM_PBP2"/>
    <property type="match status" value="1"/>
</dbReference>
<dbReference type="EMBL" id="QJVJ01000007">
    <property type="protein sequence ID" value="PYI53342.1"/>
    <property type="molecule type" value="Genomic_DNA"/>
</dbReference>
<sequence>MDSAARSGKTTTAATSTSRPGFARSFVQELVRNKYLYLLTLPAVVFFFVFSYLPMFGVVIAFQDYNPIKGIFGSEFVGLRNFDFFFTSSDWLKVTFNTLYLNTLFIGFGLLAQIAFAIMISEIVWKPFQKATQSLTLLPYFISWPIVAMFAVSLFSTDSGFINRMLAAAGMDPIHFYQNPDIWPATLTLLKIWKGTGYGVIIYLATITSIDRDIYEAAKIDGASRLQAIRYITLPMLANTTILLLLLAVGHMFYGDFGMIYAIIGDNSMLYPTTDVIDTFVFRALRKYSDMSMSSAVGLYQSVVGFVLVLITNAIVRKVNKDAALF</sequence>
<evidence type="ECO:0000313" key="10">
    <source>
        <dbReference type="Proteomes" id="UP000247476"/>
    </source>
</evidence>
<dbReference type="Pfam" id="PF00528">
    <property type="entry name" value="BPD_transp_1"/>
    <property type="match status" value="1"/>
</dbReference>
<evidence type="ECO:0000256" key="3">
    <source>
        <dbReference type="ARBA" id="ARBA00022475"/>
    </source>
</evidence>
<evidence type="ECO:0000259" key="8">
    <source>
        <dbReference type="PROSITE" id="PS50928"/>
    </source>
</evidence>
<dbReference type="PANTHER" id="PTHR43227">
    <property type="entry name" value="BLL4140 PROTEIN"/>
    <property type="match status" value="1"/>
</dbReference>
<evidence type="ECO:0000256" key="5">
    <source>
        <dbReference type="ARBA" id="ARBA00022989"/>
    </source>
</evidence>
<dbReference type="AlphaFoldDB" id="A0A2V5K3W4"/>
<dbReference type="OrthoDB" id="9785836at2"/>
<protein>
    <submittedName>
        <fullName evidence="9">Sugar ABC transporter permease</fullName>
    </submittedName>
</protein>
<feature type="transmembrane region" description="Helical" evidence="7">
    <location>
        <begin position="99"/>
        <end position="125"/>
    </location>
</feature>
<dbReference type="RefSeq" id="WP_110841115.1">
    <property type="nucleotide sequence ID" value="NZ_QJVJ01000007.1"/>
</dbReference>
<dbReference type="PROSITE" id="PS50928">
    <property type="entry name" value="ABC_TM1"/>
    <property type="match status" value="1"/>
</dbReference>
<dbReference type="GO" id="GO:0005886">
    <property type="term" value="C:plasma membrane"/>
    <property type="evidence" value="ECO:0007669"/>
    <property type="project" value="UniProtKB-SubCell"/>
</dbReference>
<dbReference type="InterPro" id="IPR000515">
    <property type="entry name" value="MetI-like"/>
</dbReference>
<dbReference type="Proteomes" id="UP000247476">
    <property type="component" value="Unassembled WGS sequence"/>
</dbReference>
<organism evidence="9 10">
    <name type="scientific">Paenibacillus flagellatus</name>
    <dbReference type="NCBI Taxonomy" id="2211139"/>
    <lineage>
        <taxon>Bacteria</taxon>
        <taxon>Bacillati</taxon>
        <taxon>Bacillota</taxon>
        <taxon>Bacilli</taxon>
        <taxon>Bacillales</taxon>
        <taxon>Paenibacillaceae</taxon>
        <taxon>Paenibacillus</taxon>
    </lineage>
</organism>
<evidence type="ECO:0000256" key="7">
    <source>
        <dbReference type="RuleBase" id="RU363032"/>
    </source>
</evidence>
<feature type="domain" description="ABC transmembrane type-1" evidence="8">
    <location>
        <begin position="95"/>
        <end position="312"/>
    </location>
</feature>
<keyword evidence="5 7" id="KW-1133">Transmembrane helix</keyword>
<keyword evidence="3" id="KW-1003">Cell membrane</keyword>
<keyword evidence="2 7" id="KW-0813">Transport</keyword>
<dbReference type="InterPro" id="IPR035906">
    <property type="entry name" value="MetI-like_sf"/>
</dbReference>
<dbReference type="PANTHER" id="PTHR43227:SF11">
    <property type="entry name" value="BLL4140 PROTEIN"/>
    <property type="match status" value="1"/>
</dbReference>
<reference evidence="9 10" key="1">
    <citation type="submission" date="2018-05" db="EMBL/GenBank/DDBJ databases">
        <title>Paenibacillus flagellatus sp. nov., isolated from selenium mineral soil.</title>
        <authorList>
            <person name="Dai X."/>
        </authorList>
    </citation>
    <scope>NUCLEOTIDE SEQUENCE [LARGE SCALE GENOMIC DNA]</scope>
    <source>
        <strain evidence="9 10">DXL2</strain>
    </source>
</reference>
<feature type="transmembrane region" description="Helical" evidence="7">
    <location>
        <begin position="35"/>
        <end position="62"/>
    </location>
</feature>
<keyword evidence="10" id="KW-1185">Reference proteome</keyword>
<evidence type="ECO:0000256" key="1">
    <source>
        <dbReference type="ARBA" id="ARBA00004651"/>
    </source>
</evidence>
<feature type="transmembrane region" description="Helical" evidence="7">
    <location>
        <begin position="231"/>
        <end position="254"/>
    </location>
</feature>
<feature type="transmembrane region" description="Helical" evidence="7">
    <location>
        <begin position="297"/>
        <end position="316"/>
    </location>
</feature>
<gene>
    <name evidence="9" type="ORF">DLM86_16275</name>
</gene>
<accession>A0A2V5K3W4</accession>